<keyword evidence="3" id="KW-1185">Reference proteome</keyword>
<reference evidence="2" key="1">
    <citation type="submission" date="2019-06" db="EMBL/GenBank/DDBJ databases">
        <authorList>
            <person name="Zheng W."/>
        </authorList>
    </citation>
    <scope>NUCLEOTIDE SEQUENCE</scope>
    <source>
        <strain evidence="2">QDHG01</strain>
    </source>
</reference>
<gene>
    <name evidence="2" type="ORF">FGO68_gene15086</name>
</gene>
<evidence type="ECO:0000313" key="2">
    <source>
        <dbReference type="EMBL" id="TNV82201.1"/>
    </source>
</evidence>
<evidence type="ECO:0000313" key="3">
    <source>
        <dbReference type="Proteomes" id="UP000785679"/>
    </source>
</evidence>
<dbReference type="Proteomes" id="UP000785679">
    <property type="component" value="Unassembled WGS sequence"/>
</dbReference>
<protein>
    <submittedName>
        <fullName evidence="2">Uncharacterized protein</fullName>
    </submittedName>
</protein>
<keyword evidence="1" id="KW-0732">Signal</keyword>
<feature type="chain" id="PRO_5035189618" evidence="1">
    <location>
        <begin position="23"/>
        <end position="228"/>
    </location>
</feature>
<comment type="caution">
    <text evidence="2">The sequence shown here is derived from an EMBL/GenBank/DDBJ whole genome shotgun (WGS) entry which is preliminary data.</text>
</comment>
<accession>A0A8J8NUW0</accession>
<feature type="signal peptide" evidence="1">
    <location>
        <begin position="1"/>
        <end position="22"/>
    </location>
</feature>
<name>A0A8J8NUW0_HALGN</name>
<dbReference type="EMBL" id="RRYP01005246">
    <property type="protein sequence ID" value="TNV82201.1"/>
    <property type="molecule type" value="Genomic_DNA"/>
</dbReference>
<proteinExistence type="predicted"/>
<sequence>MINSFFLFTLYYYLSLLFYCQMEQSRHSTHKLMITNKSGTSQYISLFQAYSNIGYPVVWEKICLGPENSGKVEWSVNWGLRWETAEVEISPDVKFNSAGEIQVVHPMHREMNSIKVSIENGDFISRKECRPELAYGQLGITTTDFSEKYAKDLQFSICMESKPVYVMKGRPNQTLVINASPKFYIGITEAKVGAKFDISNAKSVADIKFSDANEAECVLDEKLNFIFK</sequence>
<evidence type="ECO:0000256" key="1">
    <source>
        <dbReference type="SAM" id="SignalP"/>
    </source>
</evidence>
<organism evidence="2 3">
    <name type="scientific">Halteria grandinella</name>
    <dbReference type="NCBI Taxonomy" id="5974"/>
    <lineage>
        <taxon>Eukaryota</taxon>
        <taxon>Sar</taxon>
        <taxon>Alveolata</taxon>
        <taxon>Ciliophora</taxon>
        <taxon>Intramacronucleata</taxon>
        <taxon>Spirotrichea</taxon>
        <taxon>Stichotrichia</taxon>
        <taxon>Sporadotrichida</taxon>
        <taxon>Halteriidae</taxon>
        <taxon>Halteria</taxon>
    </lineage>
</organism>
<dbReference type="AlphaFoldDB" id="A0A8J8NUW0"/>